<protein>
    <submittedName>
        <fullName evidence="1">Uncharacterized protein</fullName>
    </submittedName>
</protein>
<dbReference type="Proteomes" id="UP000619293">
    <property type="component" value="Unassembled WGS sequence"/>
</dbReference>
<evidence type="ECO:0000313" key="2">
    <source>
        <dbReference type="Proteomes" id="UP000619293"/>
    </source>
</evidence>
<dbReference type="EMBL" id="BONG01000031">
    <property type="protein sequence ID" value="GIF91371.1"/>
    <property type="molecule type" value="Genomic_DNA"/>
</dbReference>
<keyword evidence="2" id="KW-1185">Reference proteome</keyword>
<evidence type="ECO:0000313" key="1">
    <source>
        <dbReference type="EMBL" id="GIF91371.1"/>
    </source>
</evidence>
<sequence length="71" mass="7525">MAHQLTSSDESFVEQLGVLTPIGIFRDTLLAVGDDEGDYASEATRNYEGDSYQVKSVLGFPGANTADSGPI</sequence>
<name>A0A8J3JUM2_9ACTN</name>
<reference evidence="1 2" key="1">
    <citation type="submission" date="2021-01" db="EMBL/GenBank/DDBJ databases">
        <title>Whole genome shotgun sequence of Catellatospora chokoriensis NBRC 107358.</title>
        <authorList>
            <person name="Komaki H."/>
            <person name="Tamura T."/>
        </authorList>
    </citation>
    <scope>NUCLEOTIDE SEQUENCE [LARGE SCALE GENOMIC DNA]</scope>
    <source>
        <strain evidence="1 2">NBRC 107358</strain>
    </source>
</reference>
<comment type="caution">
    <text evidence="1">The sequence shown here is derived from an EMBL/GenBank/DDBJ whole genome shotgun (WGS) entry which is preliminary data.</text>
</comment>
<accession>A0A8J3JUM2</accession>
<dbReference type="RefSeq" id="WP_191837868.1">
    <property type="nucleotide sequence ID" value="NZ_BAAALB010000030.1"/>
</dbReference>
<dbReference type="AlphaFoldDB" id="A0A8J3JUM2"/>
<organism evidence="1 2">
    <name type="scientific">Catellatospora chokoriensis</name>
    <dbReference type="NCBI Taxonomy" id="310353"/>
    <lineage>
        <taxon>Bacteria</taxon>
        <taxon>Bacillati</taxon>
        <taxon>Actinomycetota</taxon>
        <taxon>Actinomycetes</taxon>
        <taxon>Micromonosporales</taxon>
        <taxon>Micromonosporaceae</taxon>
        <taxon>Catellatospora</taxon>
    </lineage>
</organism>
<proteinExistence type="predicted"/>
<gene>
    <name evidence="1" type="ORF">Cch02nite_48150</name>
</gene>